<dbReference type="Gene3D" id="3.80.10.10">
    <property type="entry name" value="Ribonuclease Inhibitor"/>
    <property type="match status" value="3"/>
</dbReference>
<keyword evidence="11" id="KW-0325">Glycoprotein</keyword>
<feature type="domain" description="Leucine-rich repeat-containing N-terminal plant-type" evidence="13">
    <location>
        <begin position="23"/>
        <end position="63"/>
    </location>
</feature>
<dbReference type="InterPro" id="IPR046956">
    <property type="entry name" value="RLP23-like"/>
</dbReference>
<dbReference type="GO" id="GO:0005886">
    <property type="term" value="C:plasma membrane"/>
    <property type="evidence" value="ECO:0007669"/>
    <property type="project" value="UniProtKB-SubCell"/>
</dbReference>
<comment type="subcellular location">
    <subcellularLocation>
        <location evidence="1">Cell membrane</location>
        <topology evidence="1">Single-pass type I membrane protein</topology>
    </subcellularLocation>
</comment>
<keyword evidence="15" id="KW-1185">Reference proteome</keyword>
<dbReference type="PROSITE" id="PS51450">
    <property type="entry name" value="LRR"/>
    <property type="match status" value="1"/>
</dbReference>
<keyword evidence="3" id="KW-1003">Cell membrane</keyword>
<dbReference type="PRINTS" id="PR00019">
    <property type="entry name" value="LEURICHRPT"/>
</dbReference>
<keyword evidence="7" id="KW-0677">Repeat</keyword>
<keyword evidence="10 14" id="KW-0675">Receptor</keyword>
<evidence type="ECO:0000256" key="9">
    <source>
        <dbReference type="ARBA" id="ARBA00023136"/>
    </source>
</evidence>
<keyword evidence="4" id="KW-0433">Leucine-rich repeat</keyword>
<evidence type="ECO:0000256" key="6">
    <source>
        <dbReference type="ARBA" id="ARBA00022729"/>
    </source>
</evidence>
<organism evidence="14 15">
    <name type="scientific">Vigna unguiculata</name>
    <name type="common">Cowpea</name>
    <dbReference type="NCBI Taxonomy" id="3917"/>
    <lineage>
        <taxon>Eukaryota</taxon>
        <taxon>Viridiplantae</taxon>
        <taxon>Streptophyta</taxon>
        <taxon>Embryophyta</taxon>
        <taxon>Tracheophyta</taxon>
        <taxon>Spermatophyta</taxon>
        <taxon>Magnoliopsida</taxon>
        <taxon>eudicotyledons</taxon>
        <taxon>Gunneridae</taxon>
        <taxon>Pentapetalae</taxon>
        <taxon>rosids</taxon>
        <taxon>fabids</taxon>
        <taxon>Fabales</taxon>
        <taxon>Fabaceae</taxon>
        <taxon>Papilionoideae</taxon>
        <taxon>50 kb inversion clade</taxon>
        <taxon>NPAAA clade</taxon>
        <taxon>indigoferoid/millettioid clade</taxon>
        <taxon>Phaseoleae</taxon>
        <taxon>Vigna</taxon>
    </lineage>
</organism>
<reference evidence="14 15" key="1">
    <citation type="submission" date="2019-04" db="EMBL/GenBank/DDBJ databases">
        <title>An improved genome assembly and genetic linkage map for asparagus bean, Vigna unguiculata ssp. sesquipedialis.</title>
        <authorList>
            <person name="Xia Q."/>
            <person name="Zhang R."/>
            <person name="Dong Y."/>
        </authorList>
    </citation>
    <scope>NUCLEOTIDE SEQUENCE [LARGE SCALE GENOMIC DNA]</scope>
    <source>
        <tissue evidence="14">Leaf</tissue>
    </source>
</reference>
<feature type="transmembrane region" description="Helical" evidence="12">
    <location>
        <begin position="763"/>
        <end position="781"/>
    </location>
</feature>
<proteinExistence type="inferred from homology"/>
<dbReference type="Pfam" id="PF13855">
    <property type="entry name" value="LRR_8"/>
    <property type="match status" value="1"/>
</dbReference>
<dbReference type="SUPFAM" id="SSF52058">
    <property type="entry name" value="L domain-like"/>
    <property type="match status" value="3"/>
</dbReference>
<dbReference type="GO" id="GO:0016301">
    <property type="term" value="F:kinase activity"/>
    <property type="evidence" value="ECO:0007669"/>
    <property type="project" value="UniProtKB-KW"/>
</dbReference>
<dbReference type="InterPro" id="IPR001611">
    <property type="entry name" value="Leu-rich_rpt"/>
</dbReference>
<evidence type="ECO:0000256" key="4">
    <source>
        <dbReference type="ARBA" id="ARBA00022614"/>
    </source>
</evidence>
<evidence type="ECO:0000256" key="12">
    <source>
        <dbReference type="SAM" id="Phobius"/>
    </source>
</evidence>
<dbReference type="Pfam" id="PF00560">
    <property type="entry name" value="LRR_1"/>
    <property type="match status" value="4"/>
</dbReference>
<comment type="similarity">
    <text evidence="2">Belongs to the RLP family.</text>
</comment>
<name>A0A4D6M1I3_VIGUN</name>
<dbReference type="PANTHER" id="PTHR48063">
    <property type="entry name" value="LRR RECEPTOR-LIKE KINASE"/>
    <property type="match status" value="1"/>
</dbReference>
<gene>
    <name evidence="14" type="ORF">DEO72_LG5g2718</name>
</gene>
<evidence type="ECO:0000256" key="5">
    <source>
        <dbReference type="ARBA" id="ARBA00022692"/>
    </source>
</evidence>
<dbReference type="InterPro" id="IPR003591">
    <property type="entry name" value="Leu-rich_rpt_typical-subtyp"/>
</dbReference>
<evidence type="ECO:0000256" key="11">
    <source>
        <dbReference type="ARBA" id="ARBA00023180"/>
    </source>
</evidence>
<keyword evidence="8 12" id="KW-1133">Transmembrane helix</keyword>
<dbReference type="FunFam" id="3.80.10.10:FF:000213">
    <property type="entry name" value="Tyrosine-sulfated glycopeptide receptor 1"/>
    <property type="match status" value="1"/>
</dbReference>
<evidence type="ECO:0000259" key="13">
    <source>
        <dbReference type="Pfam" id="PF08263"/>
    </source>
</evidence>
<dbReference type="SMART" id="SM00369">
    <property type="entry name" value="LRR_TYP"/>
    <property type="match status" value="7"/>
</dbReference>
<evidence type="ECO:0000256" key="7">
    <source>
        <dbReference type="ARBA" id="ARBA00022737"/>
    </source>
</evidence>
<sequence>MLVCLQTKVSILGSSLNVKCIERERQALLNFKQGLQDDFGMMSTWSNDKNNTDCCIWNGVECNNETGHIQKLDLRGNDEVYLTGAVNITSLIYLENILILDLSYNNLTSSIFEGDFSLSSKLQELRLQNCGLTDKNFLVPSSTSIENSSSSLVFIDLSQNLLKSSAIFHWILNFLTNLRCLYLDANLLEDPIPDEFGKRMKSLEILSLNSNKLQGDIPVSFGDICTLQELYLYNNSLTGEISNFIQNSSWCNRHVFKNLDLSHNRISGMLHNLSIFSSLRKLDLSNNQLTGEIPKSIGLLYELDELHLEENYFEGYVNELHLTNLSKLEDLYLSGNSLSVMFATTWIPTFQLIYLGLASCKLGPNFPSWLQTQSYLNSLDISDAEVDDYVPEWFWNKLQSISMMNISYNSLKGTIPNLPIKFLHDTFIVLKSNELEGGIPAFLSQAYTLDLFENKISDLNTFLCRRNATPNMNNLNLSNNQIMGQLSDCWDHLNSLQFLDLSNNNLSGKIPQSMGTLVNLRALILRNNNLAELPSTLKNCTYLDILDLSENMFSYPIPSWIGESLQQLRILSLRVNHFFGSVPFHLCYLRQIHLLDLSRNNLSGGIPTCLRNFTAMKKREVISERLYNGYALYDSNVLLMWKGQEHVYWNPENLLKSIDLSSNILTEFLDLSRNILSGKIPSALSKIDRLAVLDLSNNFLMGRIPWGRQLQTFDASSFEGKVDLCGEQLNKTCLGDKTTTKPQGVAIYEDGNSLFYGALYKSMGLGFVTGVWGLMGSILIWQPWRYAYLRFLNKVTDYIRVMLK</sequence>
<protein>
    <submittedName>
        <fullName evidence="14">LRR receptor-like serine/threonine-protein kinase FLS2</fullName>
    </submittedName>
</protein>
<accession>A0A4D6M1I3</accession>
<keyword evidence="9 12" id="KW-0472">Membrane</keyword>
<evidence type="ECO:0000256" key="3">
    <source>
        <dbReference type="ARBA" id="ARBA00022475"/>
    </source>
</evidence>
<evidence type="ECO:0000313" key="15">
    <source>
        <dbReference type="Proteomes" id="UP000501690"/>
    </source>
</evidence>
<keyword evidence="6" id="KW-0732">Signal</keyword>
<keyword evidence="14" id="KW-0418">Kinase</keyword>
<evidence type="ECO:0000256" key="2">
    <source>
        <dbReference type="ARBA" id="ARBA00009592"/>
    </source>
</evidence>
<dbReference type="InterPro" id="IPR013210">
    <property type="entry name" value="LRR_N_plant-typ"/>
</dbReference>
<evidence type="ECO:0000256" key="1">
    <source>
        <dbReference type="ARBA" id="ARBA00004251"/>
    </source>
</evidence>
<evidence type="ECO:0000256" key="8">
    <source>
        <dbReference type="ARBA" id="ARBA00022989"/>
    </source>
</evidence>
<dbReference type="PANTHER" id="PTHR48063:SF98">
    <property type="entry name" value="LRR RECEPTOR-LIKE SERINE_THREONINE-PROTEIN KINASE FLS2"/>
    <property type="match status" value="1"/>
</dbReference>
<dbReference type="Pfam" id="PF08263">
    <property type="entry name" value="LRRNT_2"/>
    <property type="match status" value="1"/>
</dbReference>
<dbReference type="InterPro" id="IPR032675">
    <property type="entry name" value="LRR_dom_sf"/>
</dbReference>
<dbReference type="AlphaFoldDB" id="A0A4D6M1I3"/>
<evidence type="ECO:0000256" key="10">
    <source>
        <dbReference type="ARBA" id="ARBA00023170"/>
    </source>
</evidence>
<keyword evidence="14" id="KW-0808">Transferase</keyword>
<dbReference type="Proteomes" id="UP000501690">
    <property type="component" value="Linkage Group LG5"/>
</dbReference>
<keyword evidence="5 12" id="KW-0812">Transmembrane</keyword>
<dbReference type="EMBL" id="CP039349">
    <property type="protein sequence ID" value="QCD94633.1"/>
    <property type="molecule type" value="Genomic_DNA"/>
</dbReference>
<evidence type="ECO:0000313" key="14">
    <source>
        <dbReference type="EMBL" id="QCD94633.1"/>
    </source>
</evidence>